<organism evidence="7 8">
    <name type="scientific">Halalkalibacter nanhaiisediminis</name>
    <dbReference type="NCBI Taxonomy" id="688079"/>
    <lineage>
        <taxon>Bacteria</taxon>
        <taxon>Bacillati</taxon>
        <taxon>Bacillota</taxon>
        <taxon>Bacilli</taxon>
        <taxon>Bacillales</taxon>
        <taxon>Bacillaceae</taxon>
        <taxon>Halalkalibacter</taxon>
    </lineage>
</organism>
<dbReference type="PIRSF" id="PIRSF015582">
    <property type="entry name" value="Cit_lyase_B"/>
    <property type="match status" value="1"/>
</dbReference>
<comment type="caution">
    <text evidence="7">The sequence shown here is derived from an EMBL/GenBank/DDBJ whole genome shotgun (WGS) entry which is preliminary data.</text>
</comment>
<dbReference type="AlphaFoldDB" id="A0A562QMZ0"/>
<dbReference type="InterPro" id="IPR005000">
    <property type="entry name" value="Aldolase/citrate-lyase_domain"/>
</dbReference>
<dbReference type="Pfam" id="PF03328">
    <property type="entry name" value="HpcH_HpaI"/>
    <property type="match status" value="1"/>
</dbReference>
<dbReference type="OrthoDB" id="9786940at2"/>
<dbReference type="SUPFAM" id="SSF51621">
    <property type="entry name" value="Phosphoenolpyruvate/pyruvate domain"/>
    <property type="match status" value="1"/>
</dbReference>
<evidence type="ECO:0000259" key="6">
    <source>
        <dbReference type="Pfam" id="PF03328"/>
    </source>
</evidence>
<dbReference type="GO" id="GO:0006107">
    <property type="term" value="P:oxaloacetate metabolic process"/>
    <property type="evidence" value="ECO:0007669"/>
    <property type="project" value="TreeGrafter"/>
</dbReference>
<gene>
    <name evidence="7" type="ORF">IQ10_01449</name>
</gene>
<dbReference type="InterPro" id="IPR040442">
    <property type="entry name" value="Pyrv_kinase-like_dom_sf"/>
</dbReference>
<dbReference type="Gene3D" id="3.20.20.60">
    <property type="entry name" value="Phosphoenolpyruvate-binding domains"/>
    <property type="match status" value="1"/>
</dbReference>
<keyword evidence="2 5" id="KW-0479">Metal-binding</keyword>
<feature type="domain" description="HpcH/HpaI aldolase/citrate lyase" evidence="6">
    <location>
        <begin position="4"/>
        <end position="223"/>
    </location>
</feature>
<protein>
    <submittedName>
        <fullName evidence="7">Citrate lyase subunit beta/citryl-CoA lyase</fullName>
    </submittedName>
</protein>
<evidence type="ECO:0000256" key="1">
    <source>
        <dbReference type="ARBA" id="ARBA00001946"/>
    </source>
</evidence>
<dbReference type="PANTHER" id="PTHR32308:SF0">
    <property type="entry name" value="HPCH_HPAI ALDOLASE_CITRATE LYASE DOMAIN-CONTAINING PROTEIN"/>
    <property type="match status" value="1"/>
</dbReference>
<evidence type="ECO:0000256" key="3">
    <source>
        <dbReference type="ARBA" id="ARBA00022842"/>
    </source>
</evidence>
<dbReference type="InterPro" id="IPR011206">
    <property type="entry name" value="Citrate_lyase_beta/mcl1/mcl2"/>
</dbReference>
<dbReference type="PANTHER" id="PTHR32308">
    <property type="entry name" value="LYASE BETA SUBUNIT, PUTATIVE (AFU_ORTHOLOGUE AFUA_4G13030)-RELATED"/>
    <property type="match status" value="1"/>
</dbReference>
<feature type="binding site" evidence="4">
    <location>
        <position position="127"/>
    </location>
    <ligand>
        <name>substrate</name>
    </ligand>
</feature>
<reference evidence="7 8" key="1">
    <citation type="journal article" date="2015" name="Stand. Genomic Sci.">
        <title>Genomic Encyclopedia of Bacterial and Archaeal Type Strains, Phase III: the genomes of soil and plant-associated and newly described type strains.</title>
        <authorList>
            <person name="Whitman W.B."/>
            <person name="Woyke T."/>
            <person name="Klenk H.P."/>
            <person name="Zhou Y."/>
            <person name="Lilburn T.G."/>
            <person name="Beck B.J."/>
            <person name="De Vos P."/>
            <person name="Vandamme P."/>
            <person name="Eisen J.A."/>
            <person name="Garrity G."/>
            <person name="Hugenholtz P."/>
            <person name="Kyrpides N.C."/>
        </authorList>
    </citation>
    <scope>NUCLEOTIDE SEQUENCE [LARGE SCALE GENOMIC DNA]</scope>
    <source>
        <strain evidence="7 8">CGMCC 1.10116</strain>
    </source>
</reference>
<evidence type="ECO:0000256" key="4">
    <source>
        <dbReference type="PIRSR" id="PIRSR015582-1"/>
    </source>
</evidence>
<dbReference type="GO" id="GO:0000287">
    <property type="term" value="F:magnesium ion binding"/>
    <property type="evidence" value="ECO:0007669"/>
    <property type="project" value="TreeGrafter"/>
</dbReference>
<dbReference type="RefSeq" id="WP_144449774.1">
    <property type="nucleotide sequence ID" value="NZ_VLKZ01000003.1"/>
</dbReference>
<keyword evidence="3 5" id="KW-0460">Magnesium</keyword>
<keyword evidence="7" id="KW-0456">Lyase</keyword>
<evidence type="ECO:0000313" key="7">
    <source>
        <dbReference type="EMBL" id="TWI58118.1"/>
    </source>
</evidence>
<dbReference type="InterPro" id="IPR015813">
    <property type="entry name" value="Pyrv/PenolPyrv_kinase-like_dom"/>
</dbReference>
<keyword evidence="8" id="KW-1185">Reference proteome</keyword>
<evidence type="ECO:0000256" key="5">
    <source>
        <dbReference type="PIRSR" id="PIRSR015582-2"/>
    </source>
</evidence>
<evidence type="ECO:0000256" key="2">
    <source>
        <dbReference type="ARBA" id="ARBA00022723"/>
    </source>
</evidence>
<comment type="cofactor">
    <cofactor evidence="1">
        <name>Mg(2+)</name>
        <dbReference type="ChEBI" id="CHEBI:18420"/>
    </cofactor>
</comment>
<proteinExistence type="predicted"/>
<feature type="binding site" evidence="5">
    <location>
        <position position="127"/>
    </location>
    <ligand>
        <name>Mg(2+)</name>
        <dbReference type="ChEBI" id="CHEBI:18420"/>
    </ligand>
</feature>
<sequence>MNCRSYLFVPGNNTTVIEKAMNSPVDAVIIDLEDAVAIAEKEHARKRVTAFLQQKVKFKQTYIRINDCHSSFLEKDVAAAVQSGVHGIMLPKAESKKELVMVCELIHQQMKLLDLGSTPFEVIPLIETAKGVENTMEIASAHSLISRVAFGSIDYSLDIDCELTKDGMELLYARSKIVNASRAAGIESPIDAVYPNLGDEKGFLNETERAKMLGFKAKLIIHPKQIDVVHKVLSPNQEELEKAKTIVAAFEKAEKDGVGAVTVGNQLVDYPVYKRAMKLLKIEE</sequence>
<name>A0A562QMZ0_9BACI</name>
<feature type="binding site" evidence="4">
    <location>
        <position position="64"/>
    </location>
    <ligand>
        <name>substrate</name>
    </ligand>
</feature>
<evidence type="ECO:0000313" key="8">
    <source>
        <dbReference type="Proteomes" id="UP000315711"/>
    </source>
</evidence>
<accession>A0A562QMZ0</accession>
<dbReference type="EMBL" id="VLKZ01000003">
    <property type="protein sequence ID" value="TWI58118.1"/>
    <property type="molecule type" value="Genomic_DNA"/>
</dbReference>
<dbReference type="Proteomes" id="UP000315711">
    <property type="component" value="Unassembled WGS sequence"/>
</dbReference>
<feature type="binding site" evidence="5">
    <location>
        <position position="154"/>
    </location>
    <ligand>
        <name>Mg(2+)</name>
        <dbReference type="ChEBI" id="CHEBI:18420"/>
    </ligand>
</feature>
<dbReference type="GO" id="GO:0016829">
    <property type="term" value="F:lyase activity"/>
    <property type="evidence" value="ECO:0007669"/>
    <property type="project" value="UniProtKB-KW"/>
</dbReference>